<keyword evidence="5 8" id="KW-0378">Hydrolase</keyword>
<dbReference type="FunFam" id="2.60.120.260:FF:000065">
    <property type="entry name" value="Beta-galactosidase A"/>
    <property type="match status" value="1"/>
</dbReference>
<dbReference type="Pfam" id="PF10435">
    <property type="entry name" value="BetaGal_dom2"/>
    <property type="match status" value="1"/>
</dbReference>
<proteinExistence type="inferred from homology"/>
<comment type="similarity">
    <text evidence="2 9">Belongs to the glycosyl hydrolase 35 family.</text>
</comment>
<feature type="domain" description="Beta-galactosidase" evidence="11">
    <location>
        <begin position="394"/>
        <end position="569"/>
    </location>
</feature>
<evidence type="ECO:0000256" key="7">
    <source>
        <dbReference type="ARBA" id="ARBA00023295"/>
    </source>
</evidence>
<dbReference type="SUPFAM" id="SSF51445">
    <property type="entry name" value="(Trans)glycosidases"/>
    <property type="match status" value="1"/>
</dbReference>
<sequence>MKLFTLVLQLALSSLAAAAAIRDNGFGPFKVISDAEKRGAHQDAITWDAHSLFIRGERAMIYSGEFHPFRLPVPSLWLDIFQKIKALGFNTVSFYVDWALLEAKEGEYRAEGIFDLEPFFKAATTAGIFLIARPGPYINAEVAGGGFPGRLQRLTGQLRTKSPDFLNATENYMSNIVPLIAKYQITNGGPVILYQAENEYSISNGRVPFPDGEYMQAVIDQARRFGIVLPIVNNDASKDGHNRPGSGAGAVDIYGYDAYPLGFDCSAPTHWRSDALPVDYYEVHMRNSPSTPFTINEFGGGSYDPYGGVGYEKCAALTNHEYERVFNKDTLAGAIGILNVYMLFGGTNWGNLGHSRGYTSYDYGSAIREDRYLDREKYSELKLEAHFNRASPSYLLTTPGALSTTAYTDNPNIAVTPLQSNGTGDYYVVRHSDYQLTTSATYKLRLPTSNGTLIVPQTGGRLTMPGRDTKIHVTNYPVGKHTMRYCTAEIFTWQKADNQTILVLYGGLGELHELAFQESYSVAQIESSNVAASSSVNTVISWTVETERQIVQLDDLTIYLLDRNSAYNYWAPILPSGKNGNFGNSVMNPDAVIVNGPYLVRSADVSGSTLNIQADFNKTTEFEVIGAPKGVSKLSINGKMTEFTKSKHGSWLAKPSIKFPDVKLPDLKSLDWLSMDSLPELQPGYDDSQWTRAQNFTRNSVWPLSTPVSLYGGDYGYNTGTLLFRGRFNATGTENSLFLRTMGGLAFASSVWLDGKFVGASLAKANNDDANSTYAIPQLDPGTLHVLTIVVDNMGLNEDFIIGDEDMKRPRGIIAYSLTTSSGTHTDISSWKLTGNLGGEDYKDHFRGPLNEGGLFFERQGYHQPNPPAGKFFHKTPFEQHDGAGVQFYAAKFALDLPAKDYDIPLSFVFDNATVAQHYHGFLYVNGFQFGKYINYLGPQTSFPVPEGILNYEGDNWVGLAVWALDKAGVAVPGLSLAARQPVLTGRQLVEVVASPKWVKRSDAY</sequence>
<evidence type="ECO:0000256" key="4">
    <source>
        <dbReference type="ARBA" id="ARBA00022729"/>
    </source>
</evidence>
<evidence type="ECO:0000256" key="10">
    <source>
        <dbReference type="SAM" id="SignalP"/>
    </source>
</evidence>
<dbReference type="Gene3D" id="3.20.20.80">
    <property type="entry name" value="Glycosidases"/>
    <property type="match status" value="1"/>
</dbReference>
<dbReference type="Pfam" id="PF13363">
    <property type="entry name" value="BetaGal_dom3"/>
    <property type="match status" value="1"/>
</dbReference>
<protein>
    <recommendedName>
        <fullName evidence="3 8">Beta-galactosidase</fullName>
        <ecNumber evidence="3 8">3.2.1.23</ecNumber>
    </recommendedName>
</protein>
<organism evidence="12 13">
    <name type="scientific">Beauveria brongniartii RCEF 3172</name>
    <dbReference type="NCBI Taxonomy" id="1081107"/>
    <lineage>
        <taxon>Eukaryota</taxon>
        <taxon>Fungi</taxon>
        <taxon>Dikarya</taxon>
        <taxon>Ascomycota</taxon>
        <taxon>Pezizomycotina</taxon>
        <taxon>Sordariomycetes</taxon>
        <taxon>Hypocreomycetidae</taxon>
        <taxon>Hypocreales</taxon>
        <taxon>Cordycipitaceae</taxon>
        <taxon>Beauveria</taxon>
        <taxon>Beauveria brongniartii</taxon>
    </lineage>
</organism>
<dbReference type="InterPro" id="IPR001944">
    <property type="entry name" value="Glycoside_Hdrlase_35"/>
</dbReference>
<dbReference type="PANTHER" id="PTHR23421">
    <property type="entry name" value="BETA-GALACTOSIDASE RELATED"/>
    <property type="match status" value="1"/>
</dbReference>
<dbReference type="PRINTS" id="PR00742">
    <property type="entry name" value="GLHYDRLASE35"/>
</dbReference>
<dbReference type="InterPro" id="IPR036833">
    <property type="entry name" value="BetaGal_dom3_sf"/>
</dbReference>
<dbReference type="FunFam" id="2.102.20.10:FF:000001">
    <property type="entry name" value="Beta-galactosidase A"/>
    <property type="match status" value="1"/>
</dbReference>
<dbReference type="Proteomes" id="UP000076863">
    <property type="component" value="Unassembled WGS sequence"/>
</dbReference>
<dbReference type="InterPro" id="IPR017853">
    <property type="entry name" value="GH"/>
</dbReference>
<dbReference type="SMART" id="SM01029">
    <property type="entry name" value="BetaGal_dom2"/>
    <property type="match status" value="1"/>
</dbReference>
<evidence type="ECO:0000256" key="3">
    <source>
        <dbReference type="ARBA" id="ARBA00012756"/>
    </source>
</evidence>
<reference evidence="12 13" key="1">
    <citation type="journal article" date="2016" name="Genome Biol. Evol.">
        <title>Divergent and convergent evolution of fungal pathogenicity.</title>
        <authorList>
            <person name="Shang Y."/>
            <person name="Xiao G."/>
            <person name="Zheng P."/>
            <person name="Cen K."/>
            <person name="Zhan S."/>
            <person name="Wang C."/>
        </authorList>
    </citation>
    <scope>NUCLEOTIDE SEQUENCE [LARGE SCALE GENOMIC DNA]</scope>
    <source>
        <strain evidence="12 13">RCEF 3172</strain>
    </source>
</reference>
<dbReference type="Gene3D" id="2.60.390.10">
    <property type="entry name" value="Beta-galactosidase, domain 3"/>
    <property type="match status" value="1"/>
</dbReference>
<comment type="catalytic activity">
    <reaction evidence="1 8">
        <text>Hydrolysis of terminal non-reducing beta-D-galactose residues in beta-D-galactosides.</text>
        <dbReference type="EC" id="3.2.1.23"/>
    </reaction>
</comment>
<feature type="signal peptide" evidence="10">
    <location>
        <begin position="1"/>
        <end position="18"/>
    </location>
</feature>
<dbReference type="Gene3D" id="2.60.120.260">
    <property type="entry name" value="Galactose-binding domain-like"/>
    <property type="match status" value="2"/>
</dbReference>
<dbReference type="EC" id="3.2.1.23" evidence="3 8"/>
<dbReference type="OrthoDB" id="1657402at2759"/>
<dbReference type="InterPro" id="IPR037110">
    <property type="entry name" value="Betagal_dom2_sf"/>
</dbReference>
<evidence type="ECO:0000256" key="5">
    <source>
        <dbReference type="ARBA" id="ARBA00022801"/>
    </source>
</evidence>
<evidence type="ECO:0000259" key="11">
    <source>
        <dbReference type="SMART" id="SM01029"/>
    </source>
</evidence>
<dbReference type="SUPFAM" id="SSF51011">
    <property type="entry name" value="Glycosyl hydrolase domain"/>
    <property type="match status" value="1"/>
</dbReference>
<evidence type="ECO:0000313" key="13">
    <source>
        <dbReference type="Proteomes" id="UP000076863"/>
    </source>
</evidence>
<dbReference type="FunFam" id="3.20.20.80:FF:000040">
    <property type="entry name" value="Beta-galactosidase A"/>
    <property type="match status" value="1"/>
</dbReference>
<dbReference type="InterPro" id="IPR018954">
    <property type="entry name" value="Betagal_dom2"/>
</dbReference>
<comment type="caution">
    <text evidence="12">The sequence shown here is derived from an EMBL/GenBank/DDBJ whole genome shotgun (WGS) entry which is preliminary data.</text>
</comment>
<keyword evidence="4 10" id="KW-0732">Signal</keyword>
<evidence type="ECO:0000256" key="8">
    <source>
        <dbReference type="RuleBase" id="RU000675"/>
    </source>
</evidence>
<dbReference type="Pfam" id="PF13364">
    <property type="entry name" value="BetaGal_ABD2"/>
    <property type="match status" value="2"/>
</dbReference>
<dbReference type="InterPro" id="IPR025972">
    <property type="entry name" value="BetaGal_dom3"/>
</dbReference>
<dbReference type="Pfam" id="PF01301">
    <property type="entry name" value="Glyco_hydro_35"/>
    <property type="match status" value="1"/>
</dbReference>
<keyword evidence="6" id="KW-0325">Glycoprotein</keyword>
<dbReference type="Gene3D" id="2.102.20.10">
    <property type="entry name" value="Beta-galactosidase, domain 2"/>
    <property type="match status" value="1"/>
</dbReference>
<accession>A0A167D6R9</accession>
<evidence type="ECO:0000313" key="12">
    <source>
        <dbReference type="EMBL" id="OAA42009.1"/>
    </source>
</evidence>
<dbReference type="SUPFAM" id="SSF49785">
    <property type="entry name" value="Galactose-binding domain-like"/>
    <property type="match status" value="2"/>
</dbReference>
<dbReference type="GO" id="GO:0004565">
    <property type="term" value="F:beta-galactosidase activity"/>
    <property type="evidence" value="ECO:0007669"/>
    <property type="project" value="UniProtKB-EC"/>
</dbReference>
<dbReference type="InterPro" id="IPR025300">
    <property type="entry name" value="BetaGal_jelly_roll_dom"/>
</dbReference>
<evidence type="ECO:0000256" key="9">
    <source>
        <dbReference type="RuleBase" id="RU003679"/>
    </source>
</evidence>
<gene>
    <name evidence="12" type="ORF">BBO_05368</name>
</gene>
<evidence type="ECO:0000256" key="1">
    <source>
        <dbReference type="ARBA" id="ARBA00001412"/>
    </source>
</evidence>
<dbReference type="PROSITE" id="PS01182">
    <property type="entry name" value="GLYCOSYL_HYDROL_F35"/>
    <property type="match status" value="1"/>
</dbReference>
<evidence type="ECO:0000256" key="6">
    <source>
        <dbReference type="ARBA" id="ARBA00023180"/>
    </source>
</evidence>
<keyword evidence="13" id="KW-1185">Reference proteome</keyword>
<feature type="chain" id="PRO_5007885089" description="Beta-galactosidase" evidence="10">
    <location>
        <begin position="19"/>
        <end position="1005"/>
    </location>
</feature>
<dbReference type="InterPro" id="IPR008979">
    <property type="entry name" value="Galactose-bd-like_sf"/>
</dbReference>
<dbReference type="InterPro" id="IPR031330">
    <property type="entry name" value="Gly_Hdrlase_35_cat"/>
</dbReference>
<dbReference type="InterPro" id="IPR019801">
    <property type="entry name" value="Glyco_hydro_35_CS"/>
</dbReference>
<dbReference type="AlphaFoldDB" id="A0A167D6R9"/>
<dbReference type="SUPFAM" id="SSF117100">
    <property type="entry name" value="Beta-galactosidase LacA, domain 3"/>
    <property type="match status" value="1"/>
</dbReference>
<name>A0A167D6R9_9HYPO</name>
<keyword evidence="7 8" id="KW-0326">Glycosidase</keyword>
<dbReference type="GO" id="GO:0005975">
    <property type="term" value="P:carbohydrate metabolic process"/>
    <property type="evidence" value="ECO:0007669"/>
    <property type="project" value="InterPro"/>
</dbReference>
<dbReference type="EMBL" id="AZHA01000015">
    <property type="protein sequence ID" value="OAA42009.1"/>
    <property type="molecule type" value="Genomic_DNA"/>
</dbReference>
<evidence type="ECO:0000256" key="2">
    <source>
        <dbReference type="ARBA" id="ARBA00009809"/>
    </source>
</evidence>